<gene>
    <name evidence="1" type="ORF">BDV96DRAFT_650937</name>
</gene>
<keyword evidence="2" id="KW-1185">Reference proteome</keyword>
<dbReference type="AlphaFoldDB" id="A0A6A5YTE1"/>
<dbReference type="OrthoDB" id="3694707at2759"/>
<reference evidence="1" key="1">
    <citation type="journal article" date="2020" name="Stud. Mycol.">
        <title>101 Dothideomycetes genomes: a test case for predicting lifestyles and emergence of pathogens.</title>
        <authorList>
            <person name="Haridas S."/>
            <person name="Albert R."/>
            <person name="Binder M."/>
            <person name="Bloem J."/>
            <person name="Labutti K."/>
            <person name="Salamov A."/>
            <person name="Andreopoulos B."/>
            <person name="Baker S."/>
            <person name="Barry K."/>
            <person name="Bills G."/>
            <person name="Bluhm B."/>
            <person name="Cannon C."/>
            <person name="Castanera R."/>
            <person name="Culley D."/>
            <person name="Daum C."/>
            <person name="Ezra D."/>
            <person name="Gonzalez J."/>
            <person name="Henrissat B."/>
            <person name="Kuo A."/>
            <person name="Liang C."/>
            <person name="Lipzen A."/>
            <person name="Lutzoni F."/>
            <person name="Magnuson J."/>
            <person name="Mondo S."/>
            <person name="Nolan M."/>
            <person name="Ohm R."/>
            <person name="Pangilinan J."/>
            <person name="Park H.-J."/>
            <person name="Ramirez L."/>
            <person name="Alfaro M."/>
            <person name="Sun H."/>
            <person name="Tritt A."/>
            <person name="Yoshinaga Y."/>
            <person name="Zwiers L.-H."/>
            <person name="Turgeon B."/>
            <person name="Goodwin S."/>
            <person name="Spatafora J."/>
            <person name="Crous P."/>
            <person name="Grigoriev I."/>
        </authorList>
    </citation>
    <scope>NUCLEOTIDE SEQUENCE</scope>
    <source>
        <strain evidence="1">CBS 627.86</strain>
    </source>
</reference>
<dbReference type="EMBL" id="ML977338">
    <property type="protein sequence ID" value="KAF2110290.1"/>
    <property type="molecule type" value="Genomic_DNA"/>
</dbReference>
<organism evidence="1 2">
    <name type="scientific">Lophiotrema nucula</name>
    <dbReference type="NCBI Taxonomy" id="690887"/>
    <lineage>
        <taxon>Eukaryota</taxon>
        <taxon>Fungi</taxon>
        <taxon>Dikarya</taxon>
        <taxon>Ascomycota</taxon>
        <taxon>Pezizomycotina</taxon>
        <taxon>Dothideomycetes</taxon>
        <taxon>Pleosporomycetidae</taxon>
        <taxon>Pleosporales</taxon>
        <taxon>Lophiotremataceae</taxon>
        <taxon>Lophiotrema</taxon>
    </lineage>
</organism>
<protein>
    <submittedName>
        <fullName evidence="1">Uncharacterized protein</fullName>
    </submittedName>
</protein>
<accession>A0A6A5YTE1</accession>
<proteinExistence type="predicted"/>
<evidence type="ECO:0000313" key="2">
    <source>
        <dbReference type="Proteomes" id="UP000799770"/>
    </source>
</evidence>
<name>A0A6A5YTE1_9PLEO</name>
<sequence>MSESLQHRPSVPFAATIEDEVMTNESDNYITFHKSSIPGVFIRPQDVDGDFEIIWFRDSHKHEKDDETAYIKASTFIPDTNPLPQTREISTKNTKGKTINHGIQIPGLYIINAELEGRLSIAWEADSSTHLEVKFQIVSGLAEKKKFDGSNYDLLPGLAFAGEHELGPQPAEGRMKAFNPIAVPGEHTLKGKADAVKTTKPLPGVPVAKGIATDEEMEGEPEPDPELFLYGRMSRSSNAKLALDIQPPELRFITENTFHNNKSFTFNSDSVVQMYPFKKGYTFRIVNCGVVSNHGYQDHELHAFYPETNDFHHENYEGYEDTKKYPVWDAGKAAHNLTAWEEFTAVLQGLLGDKFMALKEKSDVGVAVKKGVAK</sequence>
<dbReference type="Proteomes" id="UP000799770">
    <property type="component" value="Unassembled WGS sequence"/>
</dbReference>
<evidence type="ECO:0000313" key="1">
    <source>
        <dbReference type="EMBL" id="KAF2110290.1"/>
    </source>
</evidence>